<keyword evidence="2" id="KW-1185">Reference proteome</keyword>
<dbReference type="Proteomes" id="UP000007800">
    <property type="component" value="Unassembled WGS sequence"/>
</dbReference>
<proteinExistence type="predicted"/>
<name>C5LRZ9_PERM5</name>
<accession>C5LRZ9</accession>
<evidence type="ECO:0000313" key="1">
    <source>
        <dbReference type="EMBL" id="EER00471.1"/>
    </source>
</evidence>
<evidence type="ECO:0000313" key="2">
    <source>
        <dbReference type="Proteomes" id="UP000007800"/>
    </source>
</evidence>
<dbReference type="InParanoid" id="C5LRZ9"/>
<gene>
    <name evidence="1" type="ORF">Pmar_PMAR018354</name>
</gene>
<dbReference type="OMA" id="EMQLMAR"/>
<protein>
    <submittedName>
        <fullName evidence="1">Uncharacterized protein</fullName>
    </submittedName>
</protein>
<reference evidence="1 2" key="1">
    <citation type="submission" date="2008-07" db="EMBL/GenBank/DDBJ databases">
        <authorList>
            <person name="El-Sayed N."/>
            <person name="Caler E."/>
            <person name="Inman J."/>
            <person name="Amedeo P."/>
            <person name="Hass B."/>
            <person name="Wortman J."/>
        </authorList>
    </citation>
    <scope>NUCLEOTIDE SEQUENCE [LARGE SCALE GENOMIC DNA]</scope>
    <source>
        <strain evidence="2">ATCC 50983 / TXsc</strain>
    </source>
</reference>
<dbReference type="GeneID" id="9043545"/>
<sequence length="577" mass="63479">MMMLRPSGDITDHSISLNIEGASLVGDRVTRKSQVNFPAVTLRAQFSSGESVEDSGSCDVFTSTESSYSVGSKRGSRHSLDAIVLCNDMEKSALTLSTVRDILQGWLGRDNGHRHYEVRVIHLCTMAVVVSDSAQYGFADCVTSCSCSNNFTNLISSWEMPLEVRVQSVVPTASALDEVLHLSTRVLVTPYAVHHRSSTSRRYCHSKVLKSVLRQVLTLADDLEPPKEQFAILESSNGVSEEELTSPLPEAEHYRAVLLLASEKWEPVVDWGIRLVKPGENIKVVHFIRGPEVANQSAEMQLMARRRARLIDPSILFDIHVVRVDPGDFLTRVVELSKKTEFLVVGDSGRVQTRHRDIILKAQCDVILARSVIPPTTRSITNMVVGVGARDSEGAMNALGLAYRVAEISEDDDEAAVHVAGIFVPVVMHADNMLKGQWQLDRRAVLVNGTSSVAVLHRVEQFVARQQTDTVSFHLEMEGYSDSLQVAHRLLLRTASVESEEAEAPPLLFVGAGSSSTAGQLGSVIEYLTGPKRGERAIHSTTVAIAKLRRCGIPYHKQQVEAFVTKVTWNTSTETFV</sequence>
<dbReference type="OrthoDB" id="425997at2759"/>
<dbReference type="RefSeq" id="XP_002767753.1">
    <property type="nucleotide sequence ID" value="XM_002767707.1"/>
</dbReference>
<dbReference type="EMBL" id="GG685006">
    <property type="protein sequence ID" value="EER00471.1"/>
    <property type="molecule type" value="Genomic_DNA"/>
</dbReference>
<dbReference type="AlphaFoldDB" id="C5LRZ9"/>
<organism evidence="2">
    <name type="scientific">Perkinsus marinus (strain ATCC 50983 / TXsc)</name>
    <dbReference type="NCBI Taxonomy" id="423536"/>
    <lineage>
        <taxon>Eukaryota</taxon>
        <taxon>Sar</taxon>
        <taxon>Alveolata</taxon>
        <taxon>Perkinsozoa</taxon>
        <taxon>Perkinsea</taxon>
        <taxon>Perkinsida</taxon>
        <taxon>Perkinsidae</taxon>
        <taxon>Perkinsus</taxon>
    </lineage>
</organism>